<organism evidence="1 2">
    <name type="scientific">Trametes sanguinea</name>
    <dbReference type="NCBI Taxonomy" id="158606"/>
    <lineage>
        <taxon>Eukaryota</taxon>
        <taxon>Fungi</taxon>
        <taxon>Dikarya</taxon>
        <taxon>Basidiomycota</taxon>
        <taxon>Agaricomycotina</taxon>
        <taxon>Agaricomycetes</taxon>
        <taxon>Polyporales</taxon>
        <taxon>Polyporaceae</taxon>
        <taxon>Trametes</taxon>
    </lineage>
</organism>
<name>A0ACC1Q6J3_9APHY</name>
<protein>
    <submittedName>
        <fullName evidence="1">Uncharacterized protein</fullName>
    </submittedName>
</protein>
<dbReference type="Proteomes" id="UP001144978">
    <property type="component" value="Unassembled WGS sequence"/>
</dbReference>
<reference evidence="1" key="1">
    <citation type="submission" date="2022-08" db="EMBL/GenBank/DDBJ databases">
        <title>Genome Sequence of Pycnoporus sanguineus.</title>
        <authorList>
            <person name="Buettner E."/>
        </authorList>
    </citation>
    <scope>NUCLEOTIDE SEQUENCE</scope>
    <source>
        <strain evidence="1">CG-C14</strain>
    </source>
</reference>
<sequence>MRTREQPIAVNLPEDLSSECPCIPSSSSAQSKRTCESGMSCGCLGNLLKRAGPPRPSPPRTKRPVISKPTLIMTSEARVGNALARGSIEGLPVTTNSFPDLPMFDPTHYAPSGLTSLVDSPSSSTDARSVPRRRADFAPPRLVTTPPEAHVPGDRRSRKSLASSFETSSSSRTHEAEAVIQRATRATSVRSTVSAVSFGSVPASQAESGRPRLVPFTSAARVPVPKLPTSFFSPDLSTPAESSSASGPKRAGRDGRPPTDELKTGIEYVRALGDDHHSLVGPSPVASFSSIESSHQGHDAGPASAARVRACSPASVSGSGTASRRPRRCQDGGQPRGPPRLGQAAIAQHTEKLMRVSPRPAHQCLRRRSGLSHTLDMDTPHPSVQPRHRLDLPLRFEPLNQRTAICPA</sequence>
<comment type="caution">
    <text evidence="1">The sequence shown here is derived from an EMBL/GenBank/DDBJ whole genome shotgun (WGS) entry which is preliminary data.</text>
</comment>
<accession>A0ACC1Q6J3</accession>
<evidence type="ECO:0000313" key="2">
    <source>
        <dbReference type="Proteomes" id="UP001144978"/>
    </source>
</evidence>
<keyword evidence="2" id="KW-1185">Reference proteome</keyword>
<gene>
    <name evidence="1" type="ORF">NUW54_g2207</name>
</gene>
<proteinExistence type="predicted"/>
<dbReference type="EMBL" id="JANSHE010000402">
    <property type="protein sequence ID" value="KAJ3011337.1"/>
    <property type="molecule type" value="Genomic_DNA"/>
</dbReference>
<evidence type="ECO:0000313" key="1">
    <source>
        <dbReference type="EMBL" id="KAJ3011337.1"/>
    </source>
</evidence>